<accession>A0ABR3JZX0</accession>
<dbReference type="InterPro" id="IPR002401">
    <property type="entry name" value="Cyt_P450_E_grp-I"/>
</dbReference>
<comment type="similarity">
    <text evidence="3 9">Belongs to the cytochrome P450 family.</text>
</comment>
<evidence type="ECO:0000256" key="2">
    <source>
        <dbReference type="ARBA" id="ARBA00005179"/>
    </source>
</evidence>
<keyword evidence="4 9" id="KW-0349">Heme</keyword>
<comment type="cofactor">
    <cofactor evidence="1">
        <name>heme</name>
        <dbReference type="ChEBI" id="CHEBI:30413"/>
    </cofactor>
</comment>
<comment type="caution">
    <text evidence="11">The sequence shown here is derived from an EMBL/GenBank/DDBJ whole genome shotgun (WGS) entry which is preliminary data.</text>
</comment>
<evidence type="ECO:0000256" key="1">
    <source>
        <dbReference type="ARBA" id="ARBA00001971"/>
    </source>
</evidence>
<feature type="transmembrane region" description="Helical" evidence="10">
    <location>
        <begin position="7"/>
        <end position="25"/>
    </location>
</feature>
<dbReference type="Gene3D" id="1.10.630.10">
    <property type="entry name" value="Cytochrome P450"/>
    <property type="match status" value="1"/>
</dbReference>
<organism evidence="11 12">
    <name type="scientific">Hohenbuehelia grisea</name>
    <dbReference type="NCBI Taxonomy" id="104357"/>
    <lineage>
        <taxon>Eukaryota</taxon>
        <taxon>Fungi</taxon>
        <taxon>Dikarya</taxon>
        <taxon>Basidiomycota</taxon>
        <taxon>Agaricomycotina</taxon>
        <taxon>Agaricomycetes</taxon>
        <taxon>Agaricomycetidae</taxon>
        <taxon>Agaricales</taxon>
        <taxon>Pleurotineae</taxon>
        <taxon>Pleurotaceae</taxon>
        <taxon>Hohenbuehelia</taxon>
    </lineage>
</organism>
<keyword evidence="10" id="KW-0472">Membrane</keyword>
<evidence type="ECO:0000256" key="4">
    <source>
        <dbReference type="ARBA" id="ARBA00022617"/>
    </source>
</evidence>
<evidence type="ECO:0000256" key="10">
    <source>
        <dbReference type="SAM" id="Phobius"/>
    </source>
</evidence>
<dbReference type="InterPro" id="IPR001128">
    <property type="entry name" value="Cyt_P450"/>
</dbReference>
<reference evidence="12" key="1">
    <citation type="submission" date="2024-06" db="EMBL/GenBank/DDBJ databases">
        <title>Multi-omics analyses provide insights into the biosynthesis of the anticancer antibiotic pleurotin in Hohenbuehelia grisea.</title>
        <authorList>
            <person name="Weaver J.A."/>
            <person name="Alberti F."/>
        </authorList>
    </citation>
    <scope>NUCLEOTIDE SEQUENCE [LARGE SCALE GENOMIC DNA]</scope>
    <source>
        <strain evidence="12">T-177</strain>
    </source>
</reference>
<sequence>MFTRTDTAQVFIASSLAIIGLVWIYTRKSSLKRPPGPSVSWFSLLSRRVEMPRSFPWLTYAKWQEVYGDMIFLGVVRNPILVLNSSASAQDLLEKRSAIYSSRPVRTMQAELMGFSFLFSGLPYDSWYKQHRNMFHKYFQSKVVSNYHHIQLKHTHTLLRNLLHDCSQLDHFVRRTTAAIVLEITYGHQVAEQGDHYVTLADRAMAGVTQSGNFGTFMVDYIPILKYVPEWMPGAEFKRKARGWKKLALEMLNYPFTMVKDRLENGSAEPCLTTLELENWFREGMTKDPSRELVIKDVAATAYAAGSDTTLSTIITFFLAMVLHPEYQKIAQAEIDRAGLGDRLPTFADRPNLPFIECIVWESLRWNPAVNISLAHRLTEHDEYKGYSIPKGTTVLGNIWAMLHDPTSYPEPHAFKPTRFVDPERNLKEGINPNPELAFGFGRRICPGRFLALDTIWIVAVSVLSAFELAKSVDEDGNEVEPVVEYNSGLFSRPKPFKFRMVPRSEKAAVLVTQSNIS</sequence>
<keyword evidence="8 9" id="KW-0503">Monooxygenase</keyword>
<evidence type="ECO:0000256" key="9">
    <source>
        <dbReference type="RuleBase" id="RU000461"/>
    </source>
</evidence>
<dbReference type="InterPro" id="IPR050364">
    <property type="entry name" value="Cytochrome_P450_fung"/>
</dbReference>
<evidence type="ECO:0000256" key="5">
    <source>
        <dbReference type="ARBA" id="ARBA00022723"/>
    </source>
</evidence>
<keyword evidence="12" id="KW-1185">Reference proteome</keyword>
<name>A0ABR3JZX0_9AGAR</name>
<evidence type="ECO:0000256" key="6">
    <source>
        <dbReference type="ARBA" id="ARBA00023002"/>
    </source>
</evidence>
<keyword evidence="5 9" id="KW-0479">Metal-binding</keyword>
<dbReference type="Pfam" id="PF00067">
    <property type="entry name" value="p450"/>
    <property type="match status" value="1"/>
</dbReference>
<protein>
    <recommendedName>
        <fullName evidence="13">Cytochrome P450</fullName>
    </recommendedName>
</protein>
<evidence type="ECO:0000313" key="11">
    <source>
        <dbReference type="EMBL" id="KAL0960673.1"/>
    </source>
</evidence>
<dbReference type="SUPFAM" id="SSF48264">
    <property type="entry name" value="Cytochrome P450"/>
    <property type="match status" value="1"/>
</dbReference>
<evidence type="ECO:0008006" key="13">
    <source>
        <dbReference type="Google" id="ProtNLM"/>
    </source>
</evidence>
<keyword evidence="10" id="KW-1133">Transmembrane helix</keyword>
<gene>
    <name evidence="11" type="ORF">HGRIS_005702</name>
</gene>
<dbReference type="PANTHER" id="PTHR46300:SF7">
    <property type="entry name" value="P450, PUTATIVE (EUROFUNG)-RELATED"/>
    <property type="match status" value="1"/>
</dbReference>
<evidence type="ECO:0000313" key="12">
    <source>
        <dbReference type="Proteomes" id="UP001556367"/>
    </source>
</evidence>
<dbReference type="InterPro" id="IPR036396">
    <property type="entry name" value="Cyt_P450_sf"/>
</dbReference>
<keyword evidence="10" id="KW-0812">Transmembrane</keyword>
<evidence type="ECO:0000256" key="3">
    <source>
        <dbReference type="ARBA" id="ARBA00010617"/>
    </source>
</evidence>
<comment type="pathway">
    <text evidence="2">Secondary metabolite biosynthesis.</text>
</comment>
<evidence type="ECO:0000256" key="8">
    <source>
        <dbReference type="ARBA" id="ARBA00023033"/>
    </source>
</evidence>
<dbReference type="InterPro" id="IPR017972">
    <property type="entry name" value="Cyt_P450_CS"/>
</dbReference>
<keyword evidence="7 9" id="KW-0408">Iron</keyword>
<keyword evidence="6 9" id="KW-0560">Oxidoreductase</keyword>
<evidence type="ECO:0000256" key="7">
    <source>
        <dbReference type="ARBA" id="ARBA00023004"/>
    </source>
</evidence>
<dbReference type="PROSITE" id="PS00086">
    <property type="entry name" value="CYTOCHROME_P450"/>
    <property type="match status" value="1"/>
</dbReference>
<dbReference type="PRINTS" id="PR00463">
    <property type="entry name" value="EP450I"/>
</dbReference>
<proteinExistence type="inferred from homology"/>
<dbReference type="Proteomes" id="UP001556367">
    <property type="component" value="Unassembled WGS sequence"/>
</dbReference>
<dbReference type="PANTHER" id="PTHR46300">
    <property type="entry name" value="P450, PUTATIVE (EUROFUNG)-RELATED-RELATED"/>
    <property type="match status" value="1"/>
</dbReference>
<dbReference type="PRINTS" id="PR00385">
    <property type="entry name" value="P450"/>
</dbReference>
<dbReference type="CDD" id="cd11065">
    <property type="entry name" value="CYP64-like"/>
    <property type="match status" value="1"/>
</dbReference>
<dbReference type="EMBL" id="JASNQZ010000001">
    <property type="protein sequence ID" value="KAL0960673.1"/>
    <property type="molecule type" value="Genomic_DNA"/>
</dbReference>